<dbReference type="RefSeq" id="WP_160179817.1">
    <property type="nucleotide sequence ID" value="NZ_CP047656.1"/>
</dbReference>
<comment type="subcellular location">
    <subcellularLocation>
        <location evidence="1">Membrane</location>
    </subcellularLocation>
</comment>
<protein>
    <recommendedName>
        <fullName evidence="6">Fatty acid hydroxylase domain-containing protein</fullName>
    </recommendedName>
</protein>
<dbReference type="OrthoDB" id="9770329at2"/>
<dbReference type="EMBL" id="CP047656">
    <property type="protein sequence ID" value="QHJ11966.1"/>
    <property type="molecule type" value="Genomic_DNA"/>
</dbReference>
<sequence>MQNEVWLRMGSFITVLALMMIWEAMFPNRTSPVASSKRWLSNFFLVFCGALVGRLVVPAGLAVVAILADQHQFGLFNVVAMPLWLAIALAVVALDCLIYWQHRVFHRVPILWRLHRVHHADPHLDASTGLRFHPVEIGLSIVVKAIGIYLLGVPIEAILIFEITLNASAIFNHSNIKLPNWLENPLRKIIVTQAMHRIHHSQVVNETDSNFGFCLSIWDRVFASYTQRAKKGDDGLVLGLKEYATESRNTGIGTVLLMPFRKTPKMKEP</sequence>
<evidence type="ECO:0000256" key="2">
    <source>
        <dbReference type="ARBA" id="ARBA00022692"/>
    </source>
</evidence>
<feature type="domain" description="Fatty acid hydroxylase" evidence="6">
    <location>
        <begin position="88"/>
        <end position="223"/>
    </location>
</feature>
<dbReference type="GO" id="GO:0016020">
    <property type="term" value="C:membrane"/>
    <property type="evidence" value="ECO:0007669"/>
    <property type="project" value="UniProtKB-SubCell"/>
</dbReference>
<reference evidence="7 8" key="1">
    <citation type="submission" date="2019-12" db="EMBL/GenBank/DDBJ databases">
        <title>Genome sequencing and assembly of endphytes of Porphyra tenera.</title>
        <authorList>
            <person name="Park J.M."/>
            <person name="Shin R."/>
            <person name="Jo S.H."/>
        </authorList>
    </citation>
    <scope>NUCLEOTIDE SEQUENCE [LARGE SCALE GENOMIC DNA]</scope>
    <source>
        <strain evidence="7 8">GPM4</strain>
    </source>
</reference>
<dbReference type="Pfam" id="PF04116">
    <property type="entry name" value="FA_hydroxylase"/>
    <property type="match status" value="1"/>
</dbReference>
<accession>A0A857JK69</accession>
<feature type="transmembrane region" description="Helical" evidence="5">
    <location>
        <begin position="6"/>
        <end position="22"/>
    </location>
</feature>
<keyword evidence="8" id="KW-1185">Reference proteome</keyword>
<dbReference type="AlphaFoldDB" id="A0A857JK69"/>
<dbReference type="KEGG" id="pmes:FX988_02207"/>
<dbReference type="GO" id="GO:0008610">
    <property type="term" value="P:lipid biosynthetic process"/>
    <property type="evidence" value="ECO:0007669"/>
    <property type="project" value="InterPro"/>
</dbReference>
<dbReference type="InterPro" id="IPR050307">
    <property type="entry name" value="Sterol_Desaturase_Related"/>
</dbReference>
<name>A0A857JK69_9ALTE</name>
<evidence type="ECO:0000313" key="7">
    <source>
        <dbReference type="EMBL" id="QHJ11966.1"/>
    </source>
</evidence>
<evidence type="ECO:0000256" key="3">
    <source>
        <dbReference type="ARBA" id="ARBA00022989"/>
    </source>
</evidence>
<dbReference type="GO" id="GO:0005506">
    <property type="term" value="F:iron ion binding"/>
    <property type="evidence" value="ECO:0007669"/>
    <property type="project" value="InterPro"/>
</dbReference>
<keyword evidence="2 5" id="KW-0812">Transmembrane</keyword>
<dbReference type="PANTHER" id="PTHR11863">
    <property type="entry name" value="STEROL DESATURASE"/>
    <property type="match status" value="1"/>
</dbReference>
<organism evidence="7 8">
    <name type="scientific">Paraglaciecola mesophila</name>
    <dbReference type="NCBI Taxonomy" id="197222"/>
    <lineage>
        <taxon>Bacteria</taxon>
        <taxon>Pseudomonadati</taxon>
        <taxon>Pseudomonadota</taxon>
        <taxon>Gammaproteobacteria</taxon>
        <taxon>Alteromonadales</taxon>
        <taxon>Alteromonadaceae</taxon>
        <taxon>Paraglaciecola</taxon>
    </lineage>
</organism>
<gene>
    <name evidence="7" type="ORF">FX988_02207</name>
</gene>
<dbReference type="InterPro" id="IPR006694">
    <property type="entry name" value="Fatty_acid_hydroxylase"/>
</dbReference>
<keyword evidence="4 5" id="KW-0472">Membrane</keyword>
<evidence type="ECO:0000313" key="8">
    <source>
        <dbReference type="Proteomes" id="UP000464524"/>
    </source>
</evidence>
<evidence type="ECO:0000259" key="6">
    <source>
        <dbReference type="Pfam" id="PF04116"/>
    </source>
</evidence>
<keyword evidence="3 5" id="KW-1133">Transmembrane helix</keyword>
<evidence type="ECO:0000256" key="5">
    <source>
        <dbReference type="SAM" id="Phobius"/>
    </source>
</evidence>
<dbReference type="GO" id="GO:0016491">
    <property type="term" value="F:oxidoreductase activity"/>
    <property type="evidence" value="ECO:0007669"/>
    <property type="project" value="InterPro"/>
</dbReference>
<feature type="transmembrane region" description="Helical" evidence="5">
    <location>
        <begin position="74"/>
        <end position="100"/>
    </location>
</feature>
<evidence type="ECO:0000256" key="4">
    <source>
        <dbReference type="ARBA" id="ARBA00023136"/>
    </source>
</evidence>
<evidence type="ECO:0000256" key="1">
    <source>
        <dbReference type="ARBA" id="ARBA00004370"/>
    </source>
</evidence>
<proteinExistence type="predicted"/>
<dbReference type="Proteomes" id="UP000464524">
    <property type="component" value="Chromosome"/>
</dbReference>
<feature type="transmembrane region" description="Helical" evidence="5">
    <location>
        <begin position="43"/>
        <end position="68"/>
    </location>
</feature>